<name>A0A9N9LHZ3_9HELO</name>
<dbReference type="Proteomes" id="UP000701801">
    <property type="component" value="Unassembled WGS sequence"/>
</dbReference>
<organism evidence="1 2">
    <name type="scientific">Hymenoscyphus albidus</name>
    <dbReference type="NCBI Taxonomy" id="595503"/>
    <lineage>
        <taxon>Eukaryota</taxon>
        <taxon>Fungi</taxon>
        <taxon>Dikarya</taxon>
        <taxon>Ascomycota</taxon>
        <taxon>Pezizomycotina</taxon>
        <taxon>Leotiomycetes</taxon>
        <taxon>Helotiales</taxon>
        <taxon>Helotiaceae</taxon>
        <taxon>Hymenoscyphus</taxon>
    </lineage>
</organism>
<dbReference type="EMBL" id="CAJVRM010000052">
    <property type="protein sequence ID" value="CAG8972684.1"/>
    <property type="molecule type" value="Genomic_DNA"/>
</dbReference>
<gene>
    <name evidence="1" type="ORF">HYALB_00010847</name>
</gene>
<sequence>MAWTCTISEAVCNEAAENQGTFAQSWQCNPTAKINTCTYDDGQTFTGGKE</sequence>
<reference evidence="1" key="1">
    <citation type="submission" date="2021-07" db="EMBL/GenBank/DDBJ databases">
        <authorList>
            <person name="Durling M."/>
        </authorList>
    </citation>
    <scope>NUCLEOTIDE SEQUENCE</scope>
</reference>
<evidence type="ECO:0000313" key="2">
    <source>
        <dbReference type="Proteomes" id="UP000701801"/>
    </source>
</evidence>
<comment type="caution">
    <text evidence="1">The sequence shown here is derived from an EMBL/GenBank/DDBJ whole genome shotgun (WGS) entry which is preliminary data.</text>
</comment>
<evidence type="ECO:0000313" key="1">
    <source>
        <dbReference type="EMBL" id="CAG8972684.1"/>
    </source>
</evidence>
<keyword evidence="2" id="KW-1185">Reference proteome</keyword>
<protein>
    <submittedName>
        <fullName evidence="1">Uncharacterized protein</fullName>
    </submittedName>
</protein>
<dbReference type="AlphaFoldDB" id="A0A9N9LHZ3"/>
<accession>A0A9N9LHZ3</accession>
<proteinExistence type="predicted"/>